<dbReference type="InterPro" id="IPR000424">
    <property type="entry name" value="Primosome_PriB/ssb"/>
</dbReference>
<keyword evidence="1 2" id="KW-0238">DNA-binding</keyword>
<accession>A0A174PCM5</accession>
<evidence type="ECO:0000256" key="1">
    <source>
        <dbReference type="ARBA" id="ARBA00023125"/>
    </source>
</evidence>
<feature type="region of interest" description="Disordered" evidence="3">
    <location>
        <begin position="149"/>
        <end position="187"/>
    </location>
</feature>
<sequence>MNKVFLSGFAIKDFELRQVNGHNGTFNTVKGSINVRRERAKKDPNTGFYPSDLIDLEASGGTADILARVQKGDKVTIIGSYRTDPYTGRDNQQHFAHKVRVEMVDNVQKATPQQQNQQPVNNQNVGGMIPTPAPQQTMVPPTTPVANAPTGTPTQQTAPQQTIPNGTFNTPAGMPAGQGMPSAMPDFGALDGMPNFADTPFA</sequence>
<organism evidence="4 5">
    <name type="scientific">Anaerostipes hadrus</name>
    <dbReference type="NCBI Taxonomy" id="649756"/>
    <lineage>
        <taxon>Bacteria</taxon>
        <taxon>Bacillati</taxon>
        <taxon>Bacillota</taxon>
        <taxon>Clostridia</taxon>
        <taxon>Lachnospirales</taxon>
        <taxon>Lachnospiraceae</taxon>
        <taxon>Anaerostipes</taxon>
    </lineage>
</organism>
<dbReference type="SUPFAM" id="SSF50249">
    <property type="entry name" value="Nucleic acid-binding proteins"/>
    <property type="match status" value="1"/>
</dbReference>
<evidence type="ECO:0000256" key="3">
    <source>
        <dbReference type="SAM" id="MobiDB-lite"/>
    </source>
</evidence>
<dbReference type="Pfam" id="PF00436">
    <property type="entry name" value="SSB"/>
    <property type="match status" value="1"/>
</dbReference>
<dbReference type="EMBL" id="CZAU01000015">
    <property type="protein sequence ID" value="CUP58742.1"/>
    <property type="molecule type" value="Genomic_DNA"/>
</dbReference>
<evidence type="ECO:0000256" key="2">
    <source>
        <dbReference type="PROSITE-ProRule" id="PRU00252"/>
    </source>
</evidence>
<gene>
    <name evidence="4" type="ORF">ERS852520_01707</name>
</gene>
<proteinExistence type="predicted"/>
<dbReference type="Gene3D" id="2.40.50.140">
    <property type="entry name" value="Nucleic acid-binding proteins"/>
    <property type="match status" value="1"/>
</dbReference>
<dbReference type="GO" id="GO:0003697">
    <property type="term" value="F:single-stranded DNA binding"/>
    <property type="evidence" value="ECO:0007669"/>
    <property type="project" value="InterPro"/>
</dbReference>
<name>A0A174PCM5_ANAHA</name>
<dbReference type="PROSITE" id="PS50935">
    <property type="entry name" value="SSB"/>
    <property type="match status" value="1"/>
</dbReference>
<dbReference type="Proteomes" id="UP000095564">
    <property type="component" value="Unassembled WGS sequence"/>
</dbReference>
<protein>
    <submittedName>
        <fullName evidence="4">Single-stranded DNA-binding protein</fullName>
    </submittedName>
</protein>
<dbReference type="RefSeq" id="WP_055160234.1">
    <property type="nucleotide sequence ID" value="NZ_CZAU01000015.1"/>
</dbReference>
<evidence type="ECO:0000313" key="5">
    <source>
        <dbReference type="Proteomes" id="UP000095564"/>
    </source>
</evidence>
<feature type="compositionally biased region" description="Low complexity" evidence="3">
    <location>
        <begin position="149"/>
        <end position="164"/>
    </location>
</feature>
<evidence type="ECO:0000313" key="4">
    <source>
        <dbReference type="EMBL" id="CUP58742.1"/>
    </source>
</evidence>
<dbReference type="InterPro" id="IPR012340">
    <property type="entry name" value="NA-bd_OB-fold"/>
</dbReference>
<dbReference type="AlphaFoldDB" id="A0A174PCM5"/>
<reference evidence="4 5" key="1">
    <citation type="submission" date="2015-09" db="EMBL/GenBank/DDBJ databases">
        <authorList>
            <consortium name="Pathogen Informatics"/>
        </authorList>
    </citation>
    <scope>NUCLEOTIDE SEQUENCE [LARGE SCALE GENOMIC DNA]</scope>
    <source>
        <strain evidence="4 5">2789STDY5834908</strain>
    </source>
</reference>